<dbReference type="PANTHER" id="PTHR46401">
    <property type="entry name" value="GLYCOSYLTRANSFERASE WBBK-RELATED"/>
    <property type="match status" value="1"/>
</dbReference>
<dbReference type="EMBL" id="BAABFO010000030">
    <property type="protein sequence ID" value="GAA4341721.1"/>
    <property type="molecule type" value="Genomic_DNA"/>
</dbReference>
<feature type="domain" description="Glycosyltransferase subfamily 4-like N-terminal" evidence="2">
    <location>
        <begin position="14"/>
        <end position="168"/>
    </location>
</feature>
<dbReference type="InterPro" id="IPR028098">
    <property type="entry name" value="Glyco_trans_4-like_N"/>
</dbReference>
<evidence type="ECO:0000259" key="2">
    <source>
        <dbReference type="Pfam" id="PF13439"/>
    </source>
</evidence>
<keyword evidence="4" id="KW-1185">Reference proteome</keyword>
<protein>
    <submittedName>
        <fullName evidence="3">Glycosyltransferase family 4 protein</fullName>
    </submittedName>
</protein>
<comment type="caution">
    <text evidence="3">The sequence shown here is derived from an EMBL/GenBank/DDBJ whole genome shotgun (WGS) entry which is preliminary data.</text>
</comment>
<gene>
    <name evidence="3" type="ORF">GCM10023144_42840</name>
</gene>
<name>A0ABP8HN70_9BURK</name>
<dbReference type="RefSeq" id="WP_345251956.1">
    <property type="nucleotide sequence ID" value="NZ_BAABFO010000030.1"/>
</dbReference>
<dbReference type="Gene3D" id="3.40.50.2000">
    <property type="entry name" value="Glycogen Phosphorylase B"/>
    <property type="match status" value="2"/>
</dbReference>
<organism evidence="3 4">
    <name type="scientific">Pigmentiphaga soli</name>
    <dbReference type="NCBI Taxonomy" id="1007095"/>
    <lineage>
        <taxon>Bacteria</taxon>
        <taxon>Pseudomonadati</taxon>
        <taxon>Pseudomonadota</taxon>
        <taxon>Betaproteobacteria</taxon>
        <taxon>Burkholderiales</taxon>
        <taxon>Alcaligenaceae</taxon>
        <taxon>Pigmentiphaga</taxon>
    </lineage>
</organism>
<dbReference type="Pfam" id="PF13439">
    <property type="entry name" value="Glyco_transf_4"/>
    <property type="match status" value="1"/>
</dbReference>
<dbReference type="Proteomes" id="UP001501671">
    <property type="component" value="Unassembled WGS sequence"/>
</dbReference>
<accession>A0ABP8HN70</accession>
<dbReference type="SUPFAM" id="SSF53756">
    <property type="entry name" value="UDP-Glycosyltransferase/glycogen phosphorylase"/>
    <property type="match status" value="1"/>
</dbReference>
<keyword evidence="1" id="KW-0808">Transferase</keyword>
<sequence>MKIGIACHRFGHGGGMERYTLDVVDGLRRLGLRPVVFARAFDRDIEAYRDIDPVLIRVGALPGKLRDHVFSHRLRAIKAEYGLDALIGCSRTEVSDLAICGGTHLGHIAHRDKPAGFWDKRLIALEAAHYANARYVVAHSELMAAELRTLYAVPARRIVVLNPPVDERRFHPVDAASRLRLRHALELPDDRVVFLFASTGHERKGYPMLAASFARSRLPVLLAVAGRPIETPAPNVRYLGYRQDIENCYRAADYTILASRYEPFGLVGPESVLCGTPALLAANIGCADTLSGRAGLRFDGNDPASLEAAVERAVATVRRGEARLQDPRSHLSYNPEITAHVRALLDLAEAAAPLRQWS</sequence>
<evidence type="ECO:0000313" key="3">
    <source>
        <dbReference type="EMBL" id="GAA4341721.1"/>
    </source>
</evidence>
<dbReference type="Pfam" id="PF13692">
    <property type="entry name" value="Glyco_trans_1_4"/>
    <property type="match status" value="1"/>
</dbReference>
<dbReference type="CDD" id="cd03801">
    <property type="entry name" value="GT4_PimA-like"/>
    <property type="match status" value="1"/>
</dbReference>
<evidence type="ECO:0000256" key="1">
    <source>
        <dbReference type="ARBA" id="ARBA00022679"/>
    </source>
</evidence>
<dbReference type="PANTHER" id="PTHR46401:SF2">
    <property type="entry name" value="GLYCOSYLTRANSFERASE WBBK-RELATED"/>
    <property type="match status" value="1"/>
</dbReference>
<evidence type="ECO:0000313" key="4">
    <source>
        <dbReference type="Proteomes" id="UP001501671"/>
    </source>
</evidence>
<proteinExistence type="predicted"/>
<reference evidence="4" key="1">
    <citation type="journal article" date="2019" name="Int. J. Syst. Evol. Microbiol.">
        <title>The Global Catalogue of Microorganisms (GCM) 10K type strain sequencing project: providing services to taxonomists for standard genome sequencing and annotation.</title>
        <authorList>
            <consortium name="The Broad Institute Genomics Platform"/>
            <consortium name="The Broad Institute Genome Sequencing Center for Infectious Disease"/>
            <person name="Wu L."/>
            <person name="Ma J."/>
        </authorList>
    </citation>
    <scope>NUCLEOTIDE SEQUENCE [LARGE SCALE GENOMIC DNA]</scope>
    <source>
        <strain evidence="4">JCM 17666</strain>
    </source>
</reference>